<dbReference type="OrthoDB" id="8373751at2"/>
<sequence length="93" mass="10597">MAMTLGDLIDLYRPCLLDGTVGVQRSWEDTVKYTLKIFPRDTPLRAFDLDRLAAEMGASGMNPAFVNGYVDRWRRLIDQADELMASHKADFKD</sequence>
<organism evidence="1 2">
    <name type="scientific">Aliirhizobium smilacinae</name>
    <dbReference type="NCBI Taxonomy" id="1395944"/>
    <lineage>
        <taxon>Bacteria</taxon>
        <taxon>Pseudomonadati</taxon>
        <taxon>Pseudomonadota</taxon>
        <taxon>Alphaproteobacteria</taxon>
        <taxon>Hyphomicrobiales</taxon>
        <taxon>Rhizobiaceae</taxon>
        <taxon>Aliirhizobium</taxon>
    </lineage>
</organism>
<dbReference type="Proteomes" id="UP000311605">
    <property type="component" value="Unassembled WGS sequence"/>
</dbReference>
<dbReference type="AlphaFoldDB" id="A0A5C4XRS2"/>
<accession>A0A5C4XRS2</accession>
<evidence type="ECO:0000313" key="1">
    <source>
        <dbReference type="EMBL" id="TNM65250.1"/>
    </source>
</evidence>
<keyword evidence="2" id="KW-1185">Reference proteome</keyword>
<proteinExistence type="predicted"/>
<gene>
    <name evidence="1" type="ORF">FHP24_02915</name>
</gene>
<comment type="caution">
    <text evidence="1">The sequence shown here is derived from an EMBL/GenBank/DDBJ whole genome shotgun (WGS) entry which is preliminary data.</text>
</comment>
<dbReference type="EMBL" id="VDMN01000001">
    <property type="protein sequence ID" value="TNM65250.1"/>
    <property type="molecule type" value="Genomic_DNA"/>
</dbReference>
<name>A0A5C4XRS2_9HYPH</name>
<dbReference type="RefSeq" id="WP_139672596.1">
    <property type="nucleotide sequence ID" value="NZ_VDMN01000001.1"/>
</dbReference>
<evidence type="ECO:0000313" key="2">
    <source>
        <dbReference type="Proteomes" id="UP000311605"/>
    </source>
</evidence>
<protein>
    <submittedName>
        <fullName evidence="1">Uncharacterized protein</fullName>
    </submittedName>
</protein>
<reference evidence="1 2" key="1">
    <citation type="submission" date="2019-06" db="EMBL/GenBank/DDBJ databases">
        <title>The draft genome of Rhizobium smilacinae PTYR-5.</title>
        <authorList>
            <person name="Liu L."/>
            <person name="Li L."/>
            <person name="Zhang X."/>
        </authorList>
    </citation>
    <scope>NUCLEOTIDE SEQUENCE [LARGE SCALE GENOMIC DNA]</scope>
    <source>
        <strain evidence="1 2">PTYR-5</strain>
    </source>
</reference>